<dbReference type="GO" id="GO:0016020">
    <property type="term" value="C:membrane"/>
    <property type="evidence" value="ECO:0007669"/>
    <property type="project" value="TreeGrafter"/>
</dbReference>
<evidence type="ECO:0000259" key="2">
    <source>
        <dbReference type="Pfam" id="PF01757"/>
    </source>
</evidence>
<dbReference type="EMBL" id="JADIVZ010000002">
    <property type="protein sequence ID" value="MBF4161143.1"/>
    <property type="molecule type" value="Genomic_DNA"/>
</dbReference>
<feature type="transmembrane region" description="Helical" evidence="1">
    <location>
        <begin position="160"/>
        <end position="177"/>
    </location>
</feature>
<dbReference type="InterPro" id="IPR050879">
    <property type="entry name" value="Acyltransferase_3"/>
</dbReference>
<feature type="transmembrane region" description="Helical" evidence="1">
    <location>
        <begin position="375"/>
        <end position="393"/>
    </location>
</feature>
<feature type="domain" description="Acyltransferase 3" evidence="2">
    <location>
        <begin position="22"/>
        <end position="354"/>
    </location>
</feature>
<feature type="transmembrane region" description="Helical" evidence="1">
    <location>
        <begin position="184"/>
        <end position="206"/>
    </location>
</feature>
<feature type="transmembrane region" description="Helical" evidence="1">
    <location>
        <begin position="302"/>
        <end position="323"/>
    </location>
</feature>
<keyword evidence="1" id="KW-1133">Transmembrane helix</keyword>
<dbReference type="Pfam" id="PF01757">
    <property type="entry name" value="Acyl_transf_3"/>
    <property type="match status" value="1"/>
</dbReference>
<feature type="transmembrane region" description="Helical" evidence="1">
    <location>
        <begin position="212"/>
        <end position="235"/>
    </location>
</feature>
<comment type="caution">
    <text evidence="4">The sequence shown here is derived from an EMBL/GenBank/DDBJ whole genome shotgun (WGS) entry which is preliminary data.</text>
</comment>
<reference evidence="4" key="1">
    <citation type="submission" date="2020-11" db="EMBL/GenBank/DDBJ databases">
        <title>Nocardioides sp. CBS4Y-1, whole genome shotgun sequence.</title>
        <authorList>
            <person name="Tuo L."/>
        </authorList>
    </citation>
    <scope>NUCLEOTIDE SEQUENCE</scope>
    <source>
        <strain evidence="4">CBS4Y-1</strain>
    </source>
</reference>
<feature type="transmembrane region" description="Helical" evidence="1">
    <location>
        <begin position="335"/>
        <end position="354"/>
    </location>
</feature>
<proteinExistence type="predicted"/>
<sequence>MSDAPTAPTGESSPPRLPQRADVQGLRALAVGLVVLDHVGVSWLPGGFVGVDVFFVVSGYLISSLLLRELGTTGRVRIGAFYARRARRILPAATVVLALVTVASALRLPLARSAEVAHDVLWSTLFAANIHFARVGTDYFGADAPPSPVQHFWSLAVEEQFYLVWPATLALVGLLAVRVRGLRTLRVVTLIVAVAWALSLVWSVVLTGHDAIAAYFSTPARAWELATGTLLALFAQRLMRLPDAARLVLAPLGAVAIVVAAVAYGPQTPFPGWQALLPVLGTAAILAAGADGRAVGAARALTLRPVTWVGDISYSLYLWHWPVIVLGTRHVPGPFVAQVIVLIAISIALAAASYHVVEAPFRTPRRLWSTTPRALVLWPVAVALVLGTIAWSARHRDGVVADRTASAASFDPSSVPPDERAQRTGDRVHDLIAASLDRATVGGPIPFPIENDLTDLDADRPAYPQQCTALDEQSTAKICPMGDTSSDTLVVLLGDSHMQMWLPGVLAEAEKAGFEVVPIIKYGCPPADVPLKNLSQPGDPPYQACYDWRSWALEQIRRLDPDLVVMTSRAPPPGVIVPPGSTREEVWTEAVAQRARDLTEIAPRVVVAGDVSYLRRDPAACVGRQGTTMADCTTEVDPDSLAFMEATKRAAQSAGVAYADLNQLVCLDGKCPMVVDHAVTYHDGQHVSATWAAEVGPELGRLLQLP</sequence>
<feature type="transmembrane region" description="Helical" evidence="1">
    <location>
        <begin position="43"/>
        <end position="67"/>
    </location>
</feature>
<dbReference type="Proteomes" id="UP000656804">
    <property type="component" value="Unassembled WGS sequence"/>
</dbReference>
<evidence type="ECO:0000313" key="5">
    <source>
        <dbReference type="Proteomes" id="UP000656804"/>
    </source>
</evidence>
<evidence type="ECO:0000256" key="1">
    <source>
        <dbReference type="SAM" id="Phobius"/>
    </source>
</evidence>
<evidence type="ECO:0000259" key="3">
    <source>
        <dbReference type="Pfam" id="PF19040"/>
    </source>
</evidence>
<feature type="transmembrane region" description="Helical" evidence="1">
    <location>
        <begin position="88"/>
        <end position="106"/>
    </location>
</feature>
<dbReference type="Pfam" id="PF19040">
    <property type="entry name" value="SGNH"/>
    <property type="match status" value="1"/>
</dbReference>
<name>A0A930UUL3_9ACTN</name>
<keyword evidence="5" id="KW-1185">Reference proteome</keyword>
<dbReference type="GO" id="GO:0009103">
    <property type="term" value="P:lipopolysaccharide biosynthetic process"/>
    <property type="evidence" value="ECO:0007669"/>
    <property type="project" value="TreeGrafter"/>
</dbReference>
<dbReference type="InterPro" id="IPR043968">
    <property type="entry name" value="SGNH"/>
</dbReference>
<feature type="domain" description="SGNH" evidence="3">
    <location>
        <begin position="467"/>
        <end position="699"/>
    </location>
</feature>
<dbReference type="GO" id="GO:0016747">
    <property type="term" value="F:acyltransferase activity, transferring groups other than amino-acyl groups"/>
    <property type="evidence" value="ECO:0007669"/>
    <property type="project" value="InterPro"/>
</dbReference>
<keyword evidence="4" id="KW-0012">Acyltransferase</keyword>
<dbReference type="SUPFAM" id="SSF52266">
    <property type="entry name" value="SGNH hydrolase"/>
    <property type="match status" value="1"/>
</dbReference>
<feature type="transmembrane region" description="Helical" evidence="1">
    <location>
        <begin position="247"/>
        <end position="266"/>
    </location>
</feature>
<accession>A0A930UUL3</accession>
<feature type="transmembrane region" description="Helical" evidence="1">
    <location>
        <begin position="272"/>
        <end position="290"/>
    </location>
</feature>
<protein>
    <submittedName>
        <fullName evidence="4">Acyltransferase</fullName>
    </submittedName>
</protein>
<dbReference type="InterPro" id="IPR002656">
    <property type="entry name" value="Acyl_transf_3_dom"/>
</dbReference>
<gene>
    <name evidence="4" type="ORF">ISG29_05525</name>
</gene>
<dbReference type="AlphaFoldDB" id="A0A930UUL3"/>
<keyword evidence="1" id="KW-0812">Transmembrane</keyword>
<organism evidence="4 5">
    <name type="scientific">Nocardioides acrostichi</name>
    <dbReference type="NCBI Taxonomy" id="2784339"/>
    <lineage>
        <taxon>Bacteria</taxon>
        <taxon>Bacillati</taxon>
        <taxon>Actinomycetota</taxon>
        <taxon>Actinomycetes</taxon>
        <taxon>Propionibacteriales</taxon>
        <taxon>Nocardioidaceae</taxon>
        <taxon>Nocardioides</taxon>
    </lineage>
</organism>
<dbReference type="PANTHER" id="PTHR23028">
    <property type="entry name" value="ACETYLTRANSFERASE"/>
    <property type="match status" value="1"/>
</dbReference>
<keyword evidence="1" id="KW-0472">Membrane</keyword>
<dbReference type="RefSeq" id="WP_194502400.1">
    <property type="nucleotide sequence ID" value="NZ_JADIVZ010000002.1"/>
</dbReference>
<dbReference type="PANTHER" id="PTHR23028:SF53">
    <property type="entry name" value="ACYL_TRANSF_3 DOMAIN-CONTAINING PROTEIN"/>
    <property type="match status" value="1"/>
</dbReference>
<keyword evidence="4" id="KW-0808">Transferase</keyword>
<evidence type="ECO:0000313" key="4">
    <source>
        <dbReference type="EMBL" id="MBF4161143.1"/>
    </source>
</evidence>